<dbReference type="GO" id="GO:0035591">
    <property type="term" value="F:signaling adaptor activity"/>
    <property type="evidence" value="ECO:0007669"/>
    <property type="project" value="TreeGrafter"/>
</dbReference>
<dbReference type="AlphaFoldDB" id="A0A4P9YZX2"/>
<name>A0A4P9YZX2_9FUNG</name>
<feature type="region of interest" description="Disordered" evidence="1">
    <location>
        <begin position="196"/>
        <end position="258"/>
    </location>
</feature>
<protein>
    <submittedName>
        <fullName evidence="2">Uncharacterized protein</fullName>
    </submittedName>
</protein>
<reference evidence="3" key="1">
    <citation type="journal article" date="2018" name="Nat. Microbiol.">
        <title>Leveraging single-cell genomics to expand the fungal tree of life.</title>
        <authorList>
            <person name="Ahrendt S.R."/>
            <person name="Quandt C.A."/>
            <person name="Ciobanu D."/>
            <person name="Clum A."/>
            <person name="Salamov A."/>
            <person name="Andreopoulos B."/>
            <person name="Cheng J.F."/>
            <person name="Woyke T."/>
            <person name="Pelin A."/>
            <person name="Henrissat B."/>
            <person name="Reynolds N.K."/>
            <person name="Benny G.L."/>
            <person name="Smith M.E."/>
            <person name="James T.Y."/>
            <person name="Grigoriev I.V."/>
        </authorList>
    </citation>
    <scope>NUCLEOTIDE SEQUENCE [LARGE SCALE GENOMIC DNA]</scope>
    <source>
        <strain evidence="3">Benny S71-1</strain>
    </source>
</reference>
<dbReference type="InterPro" id="IPR049567">
    <property type="entry name" value="WDR59-like"/>
</dbReference>
<dbReference type="EMBL" id="KZ989652">
    <property type="protein sequence ID" value="RKP25696.1"/>
    <property type="molecule type" value="Genomic_DNA"/>
</dbReference>
<evidence type="ECO:0000313" key="3">
    <source>
        <dbReference type="Proteomes" id="UP000278143"/>
    </source>
</evidence>
<dbReference type="GO" id="GO:0034198">
    <property type="term" value="P:cellular response to amino acid starvation"/>
    <property type="evidence" value="ECO:0007669"/>
    <property type="project" value="TreeGrafter"/>
</dbReference>
<feature type="region of interest" description="Disordered" evidence="1">
    <location>
        <begin position="127"/>
        <end position="169"/>
    </location>
</feature>
<evidence type="ECO:0000313" key="2">
    <source>
        <dbReference type="EMBL" id="RKP25696.1"/>
    </source>
</evidence>
<accession>A0A4P9YZX2</accession>
<keyword evidence="3" id="KW-1185">Reference proteome</keyword>
<dbReference type="GO" id="GO:0035859">
    <property type="term" value="C:Seh1-associated complex"/>
    <property type="evidence" value="ECO:0007669"/>
    <property type="project" value="TreeGrafter"/>
</dbReference>
<sequence length="328" mass="34790">MLAARYKLSGEHPAEVALENAEVARSLGRHDLCHMWTLASLILEDTLRADESKSPRRLRWGLHPLGRQLVQNLLDYLARLGDIQTLAMFCCIFAEPFPPMPSMHLLEQPVLTTLPLGASAGMEHDHGHGHPGVGSGHRDYFTMPTSKSRPPLPLAPAAPAPAPAPTPAVPVETSKLSALAYWPGFGLRLSQVPTRDTDVTQASDASQGGDPAITTTTRSPHAHNHHNSSSNHGGGNAATSISGFAPSNGHGPLVMPTTVNTTGMAQSYTSDHAAIISPSLMAALASAIPPAQAAESWLTTSGVATQRSGSGFKVVMLYNERDFDSETR</sequence>
<dbReference type="PANTHER" id="PTHR46170">
    <property type="entry name" value="GATOR COMPLEX PROTEIN WDR59"/>
    <property type="match status" value="1"/>
</dbReference>
<feature type="compositionally biased region" description="Pro residues" evidence="1">
    <location>
        <begin position="150"/>
        <end position="168"/>
    </location>
</feature>
<gene>
    <name evidence="2" type="ORF">SYNPS1DRAFT_22387</name>
</gene>
<feature type="compositionally biased region" description="Polar residues" evidence="1">
    <location>
        <begin position="196"/>
        <end position="206"/>
    </location>
</feature>
<proteinExistence type="predicted"/>
<dbReference type="GO" id="GO:1904263">
    <property type="term" value="P:positive regulation of TORC1 signaling"/>
    <property type="evidence" value="ECO:0007669"/>
    <property type="project" value="TreeGrafter"/>
</dbReference>
<organism evidence="2 3">
    <name type="scientific">Syncephalis pseudoplumigaleata</name>
    <dbReference type="NCBI Taxonomy" id="1712513"/>
    <lineage>
        <taxon>Eukaryota</taxon>
        <taxon>Fungi</taxon>
        <taxon>Fungi incertae sedis</taxon>
        <taxon>Zoopagomycota</taxon>
        <taxon>Zoopagomycotina</taxon>
        <taxon>Zoopagomycetes</taxon>
        <taxon>Zoopagales</taxon>
        <taxon>Piptocephalidaceae</taxon>
        <taxon>Syncephalis</taxon>
    </lineage>
</organism>
<dbReference type="PANTHER" id="PTHR46170:SF1">
    <property type="entry name" value="GATOR COMPLEX PROTEIN WDR59"/>
    <property type="match status" value="1"/>
</dbReference>
<dbReference type="OrthoDB" id="311712at2759"/>
<dbReference type="Proteomes" id="UP000278143">
    <property type="component" value="Unassembled WGS sequence"/>
</dbReference>
<dbReference type="GO" id="GO:0005774">
    <property type="term" value="C:vacuolar membrane"/>
    <property type="evidence" value="ECO:0007669"/>
    <property type="project" value="TreeGrafter"/>
</dbReference>
<evidence type="ECO:0000256" key="1">
    <source>
        <dbReference type="SAM" id="MobiDB-lite"/>
    </source>
</evidence>